<dbReference type="RefSeq" id="WP_114247563.1">
    <property type="nucleotide sequence ID" value="NZ_CP027306.1"/>
</dbReference>
<dbReference type="EMBL" id="CP027306">
    <property type="protein sequence ID" value="AXE81154.1"/>
    <property type="molecule type" value="Genomic_DNA"/>
</dbReference>
<dbReference type="GeneID" id="95523389"/>
<reference evidence="1 2" key="1">
    <citation type="journal article" date="2018" name="Front. Microbiol.">
        <title>Genome Sequencing of Streptomyces atratus SCSIOZH16 and Activation Production of Nocardamine via Metabolic Engineering.</title>
        <authorList>
            <person name="Li Y."/>
            <person name="Zhang C."/>
            <person name="Liu C."/>
            <person name="Ju J."/>
            <person name="Ma J."/>
        </authorList>
    </citation>
    <scope>NUCLEOTIDE SEQUENCE [LARGE SCALE GENOMIC DNA]</scope>
    <source>
        <strain evidence="1 2">SCSIO_ZH16</strain>
    </source>
</reference>
<proteinExistence type="predicted"/>
<evidence type="ECO:0000313" key="1">
    <source>
        <dbReference type="EMBL" id="AXE81154.1"/>
    </source>
</evidence>
<dbReference type="Proteomes" id="UP000252698">
    <property type="component" value="Chromosome"/>
</dbReference>
<accession>A0A2Z5JLQ7</accession>
<organism evidence="1 2">
    <name type="scientific">Streptomyces atratus</name>
    <dbReference type="NCBI Taxonomy" id="1893"/>
    <lineage>
        <taxon>Bacteria</taxon>
        <taxon>Bacillati</taxon>
        <taxon>Actinomycetota</taxon>
        <taxon>Actinomycetes</taxon>
        <taxon>Kitasatosporales</taxon>
        <taxon>Streptomycetaceae</taxon>
        <taxon>Streptomyces</taxon>
    </lineage>
</organism>
<gene>
    <name evidence="1" type="ORF">C5746_34080</name>
</gene>
<sequence>MPSFVAPGPGVRRLVITLLLSLAIAAVAHVLTCGVQAQDGHHVSLLSGPLPAAAPHVRDMEPVSDTAQTIDRDVSETGHHPATPGGCCDSAVLLVEAPTRSGLPFLAALLLTLAAWGLMEAGLSSLPWRRPVGLAVDGPPCPTGFSLLRLVCVSRT</sequence>
<protein>
    <submittedName>
        <fullName evidence="1">Uncharacterized protein</fullName>
    </submittedName>
</protein>
<dbReference type="KEGG" id="sata:C5746_34080"/>
<name>A0A2Z5JLQ7_STRAR</name>
<dbReference type="AlphaFoldDB" id="A0A2Z5JLQ7"/>
<evidence type="ECO:0000313" key="2">
    <source>
        <dbReference type="Proteomes" id="UP000252698"/>
    </source>
</evidence>